<feature type="compositionally biased region" description="Polar residues" evidence="1">
    <location>
        <begin position="10"/>
        <end position="22"/>
    </location>
</feature>
<name>A0A2N5U016_9BASI</name>
<dbReference type="Proteomes" id="UP000235392">
    <property type="component" value="Unassembled WGS sequence"/>
</dbReference>
<gene>
    <name evidence="3" type="ORF">PCASD_13522</name>
</gene>
<evidence type="ECO:0000313" key="4">
    <source>
        <dbReference type="Proteomes" id="UP000235392"/>
    </source>
</evidence>
<comment type="caution">
    <text evidence="3">The sequence shown here is derived from an EMBL/GenBank/DDBJ whole genome shotgun (WGS) entry which is preliminary data.</text>
</comment>
<protein>
    <recommendedName>
        <fullName evidence="2">Tet-like 2OG-Fe(II) oxygenase domain-containing protein</fullName>
    </recommendedName>
</protein>
<accession>A0A2N5U016</accession>
<dbReference type="Pfam" id="PF20515">
    <property type="entry name" value="2OG-FeII_Oxy_6"/>
    <property type="match status" value="1"/>
</dbReference>
<feature type="domain" description="Tet-like 2OG-Fe(II) oxygenase" evidence="2">
    <location>
        <begin position="198"/>
        <end position="323"/>
    </location>
</feature>
<sequence>MPSIPLDLPLTNNVNSCRSPDTNLGRRRQSGASNLDYSCGKEPESSDEETKIDDSGDSDLETTLEPASVISLIPLDLPPTNNVDSCRSPDMNLGRRRQSGASNLDYSCGKEPESSDEETDIDDSDDSDLETTLEPASNISLRARKTQKEITALSQTCFTSARSKNKVLFLIQFHPLEDSNPTLNQLSELIEDLYVMASHRHNLKNQNKLSGRMSGIGFRGAYEDGNTAGTYALRPDLSLPRQHLDDVLQHKLPCHNRFVAERFRHFSQAAHDQNQKALQDFGIPSWSDKAWESYSNEPSPLCSNVIVTSNNFSNKAHCDKDQNA</sequence>
<feature type="compositionally biased region" description="Basic and acidic residues" evidence="1">
    <location>
        <begin position="39"/>
        <end position="54"/>
    </location>
</feature>
<dbReference type="EMBL" id="PGCI01000278">
    <property type="protein sequence ID" value="PLW31083.1"/>
    <property type="molecule type" value="Genomic_DNA"/>
</dbReference>
<feature type="compositionally biased region" description="Acidic residues" evidence="1">
    <location>
        <begin position="114"/>
        <end position="131"/>
    </location>
</feature>
<dbReference type="InterPro" id="IPR046798">
    <property type="entry name" value="2OG-FeII_Oxy_6"/>
</dbReference>
<proteinExistence type="predicted"/>
<evidence type="ECO:0000256" key="1">
    <source>
        <dbReference type="SAM" id="MobiDB-lite"/>
    </source>
</evidence>
<feature type="region of interest" description="Disordered" evidence="1">
    <location>
        <begin position="1"/>
        <end position="138"/>
    </location>
</feature>
<reference evidence="3 4" key="1">
    <citation type="submission" date="2017-11" db="EMBL/GenBank/DDBJ databases">
        <title>De novo assembly and phasing of dikaryotic genomes from two isolates of Puccinia coronata f. sp. avenae, the causal agent of oat crown rust.</title>
        <authorList>
            <person name="Miller M.E."/>
            <person name="Zhang Y."/>
            <person name="Omidvar V."/>
            <person name="Sperschneider J."/>
            <person name="Schwessinger B."/>
            <person name="Raley C."/>
            <person name="Palmer J.M."/>
            <person name="Garnica D."/>
            <person name="Upadhyaya N."/>
            <person name="Rathjen J."/>
            <person name="Taylor J.M."/>
            <person name="Park R.F."/>
            <person name="Dodds P.N."/>
            <person name="Hirsch C.D."/>
            <person name="Kianian S.F."/>
            <person name="Figueroa M."/>
        </authorList>
    </citation>
    <scope>NUCLEOTIDE SEQUENCE [LARGE SCALE GENOMIC DNA]</scope>
    <source>
        <strain evidence="3">12SD80</strain>
    </source>
</reference>
<evidence type="ECO:0000259" key="2">
    <source>
        <dbReference type="Pfam" id="PF20515"/>
    </source>
</evidence>
<organism evidence="3 4">
    <name type="scientific">Puccinia coronata f. sp. avenae</name>
    <dbReference type="NCBI Taxonomy" id="200324"/>
    <lineage>
        <taxon>Eukaryota</taxon>
        <taxon>Fungi</taxon>
        <taxon>Dikarya</taxon>
        <taxon>Basidiomycota</taxon>
        <taxon>Pucciniomycotina</taxon>
        <taxon>Pucciniomycetes</taxon>
        <taxon>Pucciniales</taxon>
        <taxon>Pucciniaceae</taxon>
        <taxon>Puccinia</taxon>
    </lineage>
</organism>
<evidence type="ECO:0000313" key="3">
    <source>
        <dbReference type="EMBL" id="PLW31083.1"/>
    </source>
</evidence>
<dbReference type="AlphaFoldDB" id="A0A2N5U016"/>